<dbReference type="Proteomes" id="UP000078397">
    <property type="component" value="Unassembled WGS sequence"/>
</dbReference>
<dbReference type="STRING" id="1380566.A0A179FBR6"/>
<dbReference type="CDD" id="cd12148">
    <property type="entry name" value="fungal_TF_MHR"/>
    <property type="match status" value="1"/>
</dbReference>
<organism evidence="4 5">
    <name type="scientific">Pochonia chlamydosporia 170</name>
    <dbReference type="NCBI Taxonomy" id="1380566"/>
    <lineage>
        <taxon>Eukaryota</taxon>
        <taxon>Fungi</taxon>
        <taxon>Dikarya</taxon>
        <taxon>Ascomycota</taxon>
        <taxon>Pezizomycotina</taxon>
        <taxon>Sordariomycetes</taxon>
        <taxon>Hypocreomycetidae</taxon>
        <taxon>Hypocreales</taxon>
        <taxon>Clavicipitaceae</taxon>
        <taxon>Pochonia</taxon>
    </lineage>
</organism>
<gene>
    <name evidence="4" type="ORF">VFPPC_11225</name>
</gene>
<comment type="caution">
    <text evidence="4">The sequence shown here is derived from an EMBL/GenBank/DDBJ whole genome shotgun (WGS) entry which is preliminary data.</text>
</comment>
<name>A0A179FBR6_METCM</name>
<evidence type="ECO:0000313" key="5">
    <source>
        <dbReference type="Proteomes" id="UP000078397"/>
    </source>
</evidence>
<dbReference type="GO" id="GO:0003700">
    <property type="term" value="F:DNA-binding transcription factor activity"/>
    <property type="evidence" value="ECO:0007669"/>
    <property type="project" value="InterPro"/>
</dbReference>
<dbReference type="PANTHER" id="PTHR46910">
    <property type="entry name" value="TRANSCRIPTION FACTOR PDR1"/>
    <property type="match status" value="1"/>
</dbReference>
<dbReference type="Pfam" id="PF04082">
    <property type="entry name" value="Fungal_trans"/>
    <property type="match status" value="1"/>
</dbReference>
<reference evidence="4 5" key="1">
    <citation type="journal article" date="2016" name="PLoS Pathog.">
        <title>Biosynthesis of antibiotic leucinostatins in bio-control fungus Purpureocillium lilacinum and their inhibition on phytophthora revealed by genome mining.</title>
        <authorList>
            <person name="Wang G."/>
            <person name="Liu Z."/>
            <person name="Lin R."/>
            <person name="Li E."/>
            <person name="Mao Z."/>
            <person name="Ling J."/>
            <person name="Yang Y."/>
            <person name="Yin W.B."/>
            <person name="Xie B."/>
        </authorList>
    </citation>
    <scope>NUCLEOTIDE SEQUENCE [LARGE SCALE GENOMIC DNA]</scope>
    <source>
        <strain evidence="4">170</strain>
    </source>
</reference>
<evidence type="ECO:0000256" key="2">
    <source>
        <dbReference type="SAM" id="MobiDB-lite"/>
    </source>
</evidence>
<dbReference type="PANTHER" id="PTHR46910:SF25">
    <property type="entry name" value="ABC-TRANSPORTER-REGULATING TRANSCRIPTION FACTOR"/>
    <property type="match status" value="1"/>
</dbReference>
<dbReference type="InterPro" id="IPR007219">
    <property type="entry name" value="XnlR_reg_dom"/>
</dbReference>
<feature type="region of interest" description="Disordered" evidence="2">
    <location>
        <begin position="37"/>
        <end position="82"/>
    </location>
</feature>
<dbReference type="SMART" id="SM00906">
    <property type="entry name" value="Fungal_trans"/>
    <property type="match status" value="1"/>
</dbReference>
<keyword evidence="5" id="KW-1185">Reference proteome</keyword>
<dbReference type="OrthoDB" id="39175at2759"/>
<proteinExistence type="predicted"/>
<dbReference type="GO" id="GO:0006351">
    <property type="term" value="P:DNA-templated transcription"/>
    <property type="evidence" value="ECO:0007669"/>
    <property type="project" value="InterPro"/>
</dbReference>
<evidence type="ECO:0000256" key="1">
    <source>
        <dbReference type="ARBA" id="ARBA00023242"/>
    </source>
</evidence>
<keyword evidence="1" id="KW-0539">Nucleus</keyword>
<dbReference type="EMBL" id="LSBJ02000006">
    <property type="protein sequence ID" value="OAQ62721.1"/>
    <property type="molecule type" value="Genomic_DNA"/>
</dbReference>
<evidence type="ECO:0000313" key="4">
    <source>
        <dbReference type="EMBL" id="OAQ62721.1"/>
    </source>
</evidence>
<feature type="compositionally biased region" description="Polar residues" evidence="2">
    <location>
        <begin position="40"/>
        <end position="65"/>
    </location>
</feature>
<evidence type="ECO:0000259" key="3">
    <source>
        <dbReference type="SMART" id="SM00906"/>
    </source>
</evidence>
<dbReference type="GO" id="GO:0008270">
    <property type="term" value="F:zinc ion binding"/>
    <property type="evidence" value="ECO:0007669"/>
    <property type="project" value="InterPro"/>
</dbReference>
<dbReference type="InterPro" id="IPR050987">
    <property type="entry name" value="AtrR-like"/>
</dbReference>
<accession>A0A179FBR6</accession>
<dbReference type="AlphaFoldDB" id="A0A179FBR6"/>
<protein>
    <submittedName>
        <fullName evidence="4">Fungal specific transcription factor domain-containing protein</fullName>
    </submittedName>
</protein>
<sequence length="738" mass="82391">MTCVYRGERIRRTRVQNTARVTWQEDNLVHLPSALPISATDDSGNPQLDVNLHLSPTSLEQPDQTSHTDEPEPQKSPSLSPAGQLLFESLPKEDSSSMGLERSPLEWSWTDKGHEYTGPSSGTAPLSNRYLKWVQAKAIRFDHLCHIFAGLRDGVTRNLQYPKCAGQEILSNTHDFCHDGSVEAFPTEDTIWRYSRAYFSRVQIIFPILDRQDFELQLANFLVNSSKSSSAWKALVFAVLASGCRAVSASESVREFQNSSQEAWQYFLCALQHEKMLAYEPTDLTSVKALAVMTVFAQGLSSPVKLEFTLCSTTIRLARSIGLQYAIPASQKMADTEAEERNRLFWVIYCLDKTIALRGGRPCTIDDADITCDLPSTQLYQINEQTPEFERLNHVFRCYTTFARLCGQISQALYSKNALQRRFQDLQEPAMNILVELESWRKLFVPNGPCRGPAYDGYNLSGRSQTGLLVLHFSYYYALSAVHRRFSPMFRHADEEEDNGDTFLAAASSMSHVDAAKATILLTKHLEIGSYSPCWLLVYYPLTAVLTVFTHAVSHPSRAGLEDDVILLQIAAGYFGMLEYVTSGMVGMRNVSDLIRYAGLIADDQSHSTAHNSSQQAEDPQRINCYAADLVLSPQASAHNPAHSAIERRDNPPNALVHEMVTSTGQSVPVANGSTQTAMDQRLLDENALFAATFDGDFFTQNPSTWSNDEYQPDISFTNARLVSNGFQQVTPINSDCP</sequence>
<dbReference type="RefSeq" id="XP_018140301.1">
    <property type="nucleotide sequence ID" value="XM_018289474.1"/>
</dbReference>
<dbReference type="KEGG" id="pchm:VFPPC_11225"/>
<dbReference type="GeneID" id="28853468"/>
<feature type="domain" description="Xylanolytic transcriptional activator regulatory" evidence="3">
    <location>
        <begin position="307"/>
        <end position="381"/>
    </location>
</feature>
<dbReference type="GO" id="GO:0003677">
    <property type="term" value="F:DNA binding"/>
    <property type="evidence" value="ECO:0007669"/>
    <property type="project" value="InterPro"/>
</dbReference>